<feature type="compositionally biased region" description="Basic and acidic residues" evidence="1">
    <location>
        <begin position="163"/>
        <end position="177"/>
    </location>
</feature>
<organism evidence="2 3">
    <name type="scientific">Apiospora marii</name>
    <dbReference type="NCBI Taxonomy" id="335849"/>
    <lineage>
        <taxon>Eukaryota</taxon>
        <taxon>Fungi</taxon>
        <taxon>Dikarya</taxon>
        <taxon>Ascomycota</taxon>
        <taxon>Pezizomycotina</taxon>
        <taxon>Sordariomycetes</taxon>
        <taxon>Xylariomycetidae</taxon>
        <taxon>Amphisphaeriales</taxon>
        <taxon>Apiosporaceae</taxon>
        <taxon>Apiospora</taxon>
    </lineage>
</organism>
<keyword evidence="3" id="KW-1185">Reference proteome</keyword>
<evidence type="ECO:0000313" key="3">
    <source>
        <dbReference type="Proteomes" id="UP001396898"/>
    </source>
</evidence>
<dbReference type="EMBL" id="JAQQWI010000016">
    <property type="protein sequence ID" value="KAK8009041.1"/>
    <property type="molecule type" value="Genomic_DNA"/>
</dbReference>
<evidence type="ECO:0000256" key="1">
    <source>
        <dbReference type="SAM" id="MobiDB-lite"/>
    </source>
</evidence>
<gene>
    <name evidence="2" type="ORF">PG991_011592</name>
</gene>
<feature type="region of interest" description="Disordered" evidence="1">
    <location>
        <begin position="14"/>
        <end position="216"/>
    </location>
</feature>
<sequence>MAFILGLVGRAIRDAATSDERDTFSPHDTRTRHHGHNNHQAYPGQYQQPYPPCQQPQQAQYAPSPPFLPFGRGQPGLGPMTKRERRGCRRAERQCRRSQRHYCSGPSSLPEVAPSSSYPPYRTEEAWAAPQGPFASRREGSGRELAYNANNNREAGPSSRPQIPDDTHHSGRRRYSDETASTGEEEELPPAYEDVVAGTRSRPGETALPSYGRKGQ</sequence>
<dbReference type="Proteomes" id="UP001396898">
    <property type="component" value="Unassembled WGS sequence"/>
</dbReference>
<protein>
    <submittedName>
        <fullName evidence="2">Uncharacterized protein</fullName>
    </submittedName>
</protein>
<evidence type="ECO:0000313" key="2">
    <source>
        <dbReference type="EMBL" id="KAK8009041.1"/>
    </source>
</evidence>
<feature type="compositionally biased region" description="Basic and acidic residues" evidence="1">
    <location>
        <begin position="14"/>
        <end position="29"/>
    </location>
</feature>
<accession>A0ABR1REM3</accession>
<reference evidence="2 3" key="1">
    <citation type="submission" date="2023-01" db="EMBL/GenBank/DDBJ databases">
        <title>Analysis of 21 Apiospora genomes using comparative genomics revels a genus with tremendous synthesis potential of carbohydrate active enzymes and secondary metabolites.</title>
        <authorList>
            <person name="Sorensen T."/>
        </authorList>
    </citation>
    <scope>NUCLEOTIDE SEQUENCE [LARGE SCALE GENOMIC DNA]</scope>
    <source>
        <strain evidence="2 3">CBS 20057</strain>
    </source>
</reference>
<proteinExistence type="predicted"/>
<comment type="caution">
    <text evidence="2">The sequence shown here is derived from an EMBL/GenBank/DDBJ whole genome shotgun (WGS) entry which is preliminary data.</text>
</comment>
<name>A0ABR1REM3_9PEZI</name>